<name>L7E0I1_MICAE</name>
<gene>
    <name evidence="1" type="ORF">O53_5053</name>
</gene>
<protein>
    <submittedName>
        <fullName evidence="1">Uncharacterized protein</fullName>
    </submittedName>
</protein>
<reference evidence="1 2" key="1">
    <citation type="journal article" date="2013" name="Genome Announc.">
        <title>Whole-Genome Sequence of Microcystis aeruginosa TAIHU98, a Nontoxic Bloom-Forming Strain Isolated from Taihu Lake, China.</title>
        <authorList>
            <person name="Yang C."/>
            <person name="Zhang W."/>
            <person name="Ren M."/>
            <person name="Song L."/>
            <person name="Li T."/>
            <person name="Zhao J."/>
        </authorList>
    </citation>
    <scope>NUCLEOTIDE SEQUENCE [LARGE SCALE GENOMIC DNA]</scope>
    <source>
        <strain evidence="1 2">TAIHU98</strain>
    </source>
</reference>
<proteinExistence type="predicted"/>
<organism evidence="1 2">
    <name type="scientific">Microcystis aeruginosa TAIHU98</name>
    <dbReference type="NCBI Taxonomy" id="1134457"/>
    <lineage>
        <taxon>Bacteria</taxon>
        <taxon>Bacillati</taxon>
        <taxon>Cyanobacteriota</taxon>
        <taxon>Cyanophyceae</taxon>
        <taxon>Oscillatoriophycideae</taxon>
        <taxon>Chroococcales</taxon>
        <taxon>Microcystaceae</taxon>
        <taxon>Microcystis</taxon>
    </lineage>
</organism>
<sequence length="54" mass="6266">MGHNVNSSGSQQENPLQQSYIFSIKYSPSCRVKNPLLIFLNRYEEMSKRVLVFS</sequence>
<dbReference type="AlphaFoldDB" id="L7E0I1"/>
<evidence type="ECO:0000313" key="2">
    <source>
        <dbReference type="Proteomes" id="UP000010932"/>
    </source>
</evidence>
<dbReference type="EMBL" id="ANKQ01000004">
    <property type="protein sequence ID" value="ELP52158.1"/>
    <property type="molecule type" value="Genomic_DNA"/>
</dbReference>
<dbReference type="Proteomes" id="UP000010932">
    <property type="component" value="Unassembled WGS sequence"/>
</dbReference>
<accession>L7E0I1</accession>
<evidence type="ECO:0000313" key="1">
    <source>
        <dbReference type="EMBL" id="ELP52158.1"/>
    </source>
</evidence>
<comment type="caution">
    <text evidence="1">The sequence shown here is derived from an EMBL/GenBank/DDBJ whole genome shotgun (WGS) entry which is preliminary data.</text>
</comment>